<evidence type="ECO:0000313" key="7">
    <source>
        <dbReference type="EMBL" id="RZF37380.1"/>
    </source>
</evidence>
<dbReference type="PANTHER" id="PTHR11138:SF5">
    <property type="entry name" value="METHIONYL-TRNA FORMYLTRANSFERASE, MITOCHONDRIAL"/>
    <property type="match status" value="1"/>
</dbReference>
<dbReference type="SUPFAM" id="SSF53328">
    <property type="entry name" value="Formyltransferase"/>
    <property type="match status" value="1"/>
</dbReference>
<dbReference type="InterPro" id="IPR011034">
    <property type="entry name" value="Formyl_transferase-like_C_sf"/>
</dbReference>
<dbReference type="InterPro" id="IPR041711">
    <property type="entry name" value="Met-tRNA-FMT_N"/>
</dbReference>
<keyword evidence="3" id="KW-0808">Transferase</keyword>
<name>A0A482WWE1_LAOST</name>
<feature type="domain" description="Formyl transferase N-terminal" evidence="5">
    <location>
        <begin position="123"/>
        <end position="225"/>
    </location>
</feature>
<dbReference type="EMBL" id="QKKF02024593">
    <property type="protein sequence ID" value="RZF37380.1"/>
    <property type="molecule type" value="Genomic_DNA"/>
</dbReference>
<dbReference type="EC" id="2.1.2.9" evidence="2"/>
<dbReference type="GO" id="GO:0005739">
    <property type="term" value="C:mitochondrion"/>
    <property type="evidence" value="ECO:0007669"/>
    <property type="project" value="TreeGrafter"/>
</dbReference>
<dbReference type="Pfam" id="PF00551">
    <property type="entry name" value="Formyl_trans_N"/>
    <property type="match status" value="1"/>
</dbReference>
<comment type="similarity">
    <text evidence="1">Belongs to the Fmt family.</text>
</comment>
<dbReference type="InParanoid" id="A0A482WWE1"/>
<dbReference type="InterPro" id="IPR036477">
    <property type="entry name" value="Formyl_transf_N_sf"/>
</dbReference>
<organism evidence="7 8">
    <name type="scientific">Laodelphax striatellus</name>
    <name type="common">Small brown planthopper</name>
    <name type="synonym">Delphax striatella</name>
    <dbReference type="NCBI Taxonomy" id="195883"/>
    <lineage>
        <taxon>Eukaryota</taxon>
        <taxon>Metazoa</taxon>
        <taxon>Ecdysozoa</taxon>
        <taxon>Arthropoda</taxon>
        <taxon>Hexapoda</taxon>
        <taxon>Insecta</taxon>
        <taxon>Pterygota</taxon>
        <taxon>Neoptera</taxon>
        <taxon>Paraneoptera</taxon>
        <taxon>Hemiptera</taxon>
        <taxon>Auchenorrhyncha</taxon>
        <taxon>Fulgoroidea</taxon>
        <taxon>Delphacidae</taxon>
        <taxon>Criomorphinae</taxon>
        <taxon>Laodelphax</taxon>
    </lineage>
</organism>
<dbReference type="InterPro" id="IPR002376">
    <property type="entry name" value="Formyl_transf_N"/>
</dbReference>
<reference evidence="7 8" key="1">
    <citation type="journal article" date="2017" name="Gigascience">
        <title>Genome sequence of the small brown planthopper, Laodelphax striatellus.</title>
        <authorList>
            <person name="Zhu J."/>
            <person name="Jiang F."/>
            <person name="Wang X."/>
            <person name="Yang P."/>
            <person name="Bao Y."/>
            <person name="Zhao W."/>
            <person name="Wang W."/>
            <person name="Lu H."/>
            <person name="Wang Q."/>
            <person name="Cui N."/>
            <person name="Li J."/>
            <person name="Chen X."/>
            <person name="Luo L."/>
            <person name="Yu J."/>
            <person name="Kang L."/>
            <person name="Cui F."/>
        </authorList>
    </citation>
    <scope>NUCLEOTIDE SEQUENCE [LARGE SCALE GENOMIC DNA]</scope>
    <source>
        <strain evidence="7">Lst14</strain>
    </source>
</reference>
<evidence type="ECO:0000256" key="1">
    <source>
        <dbReference type="ARBA" id="ARBA00010699"/>
    </source>
</evidence>
<evidence type="ECO:0000256" key="3">
    <source>
        <dbReference type="ARBA" id="ARBA00022679"/>
    </source>
</evidence>
<evidence type="ECO:0000259" key="5">
    <source>
        <dbReference type="Pfam" id="PF00551"/>
    </source>
</evidence>
<dbReference type="OrthoDB" id="10268103at2759"/>
<protein>
    <recommendedName>
        <fullName evidence="2">methionyl-tRNA formyltransferase</fullName>
        <ecNumber evidence="2">2.1.2.9</ecNumber>
    </recommendedName>
</protein>
<gene>
    <name evidence="7" type="ORF">LSTR_LSTR009731</name>
</gene>
<accession>A0A482WWE1</accession>
<dbReference type="PANTHER" id="PTHR11138">
    <property type="entry name" value="METHIONYL-TRNA FORMYLTRANSFERASE"/>
    <property type="match status" value="1"/>
</dbReference>
<sequence length="400" mass="44230">MMFSGISASYQSAKCSSVRILFCNILFMRNCIDVSVRLKCTKVDTDSIAKKKIADEAPWRIIFFGSDDFSLASLKPLTAKLRTGTLLSELGVVSSPGTVIHKFATDENLPIHEWPPANNILQNYDLGMVVAYGKLIPGEIINALSLGILNVHGSLLPRWRGAAPIEHAIMNGDTETGVTVFRIRPEKFDIGDIVRQYRCPIAPNETAVEVRSKLATFGAKLLLECVRDLPRCVTMATPQSSEGVTYAPKLTPSYALLSWNSQSAQQIYNRHRALAHVHPLTTWWYGRPVRLHHIALAPVSQHTSSAPHNSTSSCQSALDFLNDIQPASRTNEEGSSRPGRIRYSHKSKVLTIECADGASVVCDRLRVLQKQMSATDFYNGFLSKVSEADWVFGVQSREVT</sequence>
<dbReference type="SUPFAM" id="SSF50486">
    <property type="entry name" value="FMT C-terminal domain-like"/>
    <property type="match status" value="1"/>
</dbReference>
<dbReference type="STRING" id="195883.A0A482WWE1"/>
<comment type="caution">
    <text evidence="7">The sequence shown here is derived from an EMBL/GenBank/DDBJ whole genome shotgun (WGS) entry which is preliminary data.</text>
</comment>
<keyword evidence="8" id="KW-1185">Reference proteome</keyword>
<proteinExistence type="inferred from homology"/>
<dbReference type="Proteomes" id="UP000291343">
    <property type="component" value="Unassembled WGS sequence"/>
</dbReference>
<dbReference type="Gene3D" id="3.40.50.12230">
    <property type="match status" value="1"/>
</dbReference>
<evidence type="ECO:0000313" key="8">
    <source>
        <dbReference type="Proteomes" id="UP000291343"/>
    </source>
</evidence>
<keyword evidence="4" id="KW-0648">Protein biosynthesis</keyword>
<dbReference type="GO" id="GO:0004479">
    <property type="term" value="F:methionyl-tRNA formyltransferase activity"/>
    <property type="evidence" value="ECO:0007669"/>
    <property type="project" value="UniProtKB-EC"/>
</dbReference>
<dbReference type="SMR" id="A0A482WWE1"/>
<dbReference type="Pfam" id="PF02911">
    <property type="entry name" value="Formyl_trans_C"/>
    <property type="match status" value="1"/>
</dbReference>
<evidence type="ECO:0000259" key="6">
    <source>
        <dbReference type="Pfam" id="PF02911"/>
    </source>
</evidence>
<dbReference type="CDD" id="cd08646">
    <property type="entry name" value="FMT_core_Met-tRNA-FMT_N"/>
    <property type="match status" value="1"/>
</dbReference>
<evidence type="ECO:0000256" key="4">
    <source>
        <dbReference type="ARBA" id="ARBA00022917"/>
    </source>
</evidence>
<dbReference type="InterPro" id="IPR005793">
    <property type="entry name" value="Formyl_trans_C"/>
</dbReference>
<dbReference type="AlphaFoldDB" id="A0A482WWE1"/>
<dbReference type="FunCoup" id="A0A482WWE1">
    <property type="interactions" value="635"/>
</dbReference>
<evidence type="ECO:0000256" key="2">
    <source>
        <dbReference type="ARBA" id="ARBA00012261"/>
    </source>
</evidence>
<feature type="domain" description="Formyl transferase C-terminal" evidence="6">
    <location>
        <begin position="249"/>
        <end position="381"/>
    </location>
</feature>